<dbReference type="PANTHER" id="PTHR11226">
    <property type="entry name" value="UDP-GLUCOSE GLYCOPROTEIN:GLUCOSYLTRANSFERASE"/>
    <property type="match status" value="1"/>
</dbReference>
<dbReference type="Ensembl" id="ENSOMET00000032267.1">
    <property type="protein sequence ID" value="ENSOMEP00000029149.1"/>
    <property type="gene ID" value="ENSOMEG00000012623.1"/>
</dbReference>
<evidence type="ECO:0000313" key="3">
    <source>
        <dbReference type="Proteomes" id="UP000261560"/>
    </source>
</evidence>
<sequence length="111" mass="13070">MIHQVPIKSLPQEWLWCETWCDDSSKKKAKTIDLCNNPMTKEPKLQAAVRIVAEWTDYDQEIKRLQTRMQEGANHTGKQQSTELINTFFFFFCGSKAFILKYFFLFVCLVP</sequence>
<dbReference type="GO" id="GO:0051082">
    <property type="term" value="F:unfolded protein binding"/>
    <property type="evidence" value="ECO:0007669"/>
    <property type="project" value="TreeGrafter"/>
</dbReference>
<accession>A0A3B3DI39</accession>
<dbReference type="PANTHER" id="PTHR11226:SF3">
    <property type="entry name" value="UDP-GLUCOSE:GLYCOPROTEIN GLUCOSYLTRANSFERASE 1"/>
    <property type="match status" value="1"/>
</dbReference>
<dbReference type="PaxDb" id="30732-ENSOMEP00000029149"/>
<evidence type="ECO:0000313" key="2">
    <source>
        <dbReference type="Ensembl" id="ENSOMEP00000029149.1"/>
    </source>
</evidence>
<evidence type="ECO:0000259" key="1">
    <source>
        <dbReference type="Pfam" id="PF18404"/>
    </source>
</evidence>
<dbReference type="Proteomes" id="UP000261560">
    <property type="component" value="Unplaced"/>
</dbReference>
<dbReference type="STRING" id="30732.ENSOMEP00000029149"/>
<dbReference type="GO" id="GO:0018279">
    <property type="term" value="P:protein N-linked glycosylation via asparagine"/>
    <property type="evidence" value="ECO:0007669"/>
    <property type="project" value="TreeGrafter"/>
</dbReference>
<proteinExistence type="predicted"/>
<feature type="domain" description="Glucosyltransferase 24 catalytic" evidence="1">
    <location>
        <begin position="1"/>
        <end position="65"/>
    </location>
</feature>
<dbReference type="InterPro" id="IPR040497">
    <property type="entry name" value="Glyco_transf_24"/>
</dbReference>
<dbReference type="GeneTree" id="ENSGT00390000004600"/>
<dbReference type="Pfam" id="PF18404">
    <property type="entry name" value="Glyco_transf_24"/>
    <property type="match status" value="1"/>
</dbReference>
<dbReference type="GO" id="GO:0036503">
    <property type="term" value="P:ERAD pathway"/>
    <property type="evidence" value="ECO:0007669"/>
    <property type="project" value="TreeGrafter"/>
</dbReference>
<reference evidence="2" key="2">
    <citation type="submission" date="2025-09" db="UniProtKB">
        <authorList>
            <consortium name="Ensembl"/>
        </authorList>
    </citation>
    <scope>IDENTIFICATION</scope>
</reference>
<protein>
    <recommendedName>
        <fullName evidence="1">Glucosyltransferase 24 catalytic domain-containing protein</fullName>
    </recommendedName>
</protein>
<keyword evidence="3" id="KW-1185">Reference proteome</keyword>
<name>A0A3B3DI39_ORYME</name>
<dbReference type="GO" id="GO:0003980">
    <property type="term" value="F:UDP-glucose:glycoprotein glucosyltransferase activity"/>
    <property type="evidence" value="ECO:0007669"/>
    <property type="project" value="InterPro"/>
</dbReference>
<dbReference type="GO" id="GO:0005783">
    <property type="term" value="C:endoplasmic reticulum"/>
    <property type="evidence" value="ECO:0007669"/>
    <property type="project" value="TreeGrafter"/>
</dbReference>
<organism evidence="2 3">
    <name type="scientific">Oryzias melastigma</name>
    <name type="common">Marine medaka</name>
    <dbReference type="NCBI Taxonomy" id="30732"/>
    <lineage>
        <taxon>Eukaryota</taxon>
        <taxon>Metazoa</taxon>
        <taxon>Chordata</taxon>
        <taxon>Craniata</taxon>
        <taxon>Vertebrata</taxon>
        <taxon>Euteleostomi</taxon>
        <taxon>Actinopterygii</taxon>
        <taxon>Neopterygii</taxon>
        <taxon>Teleostei</taxon>
        <taxon>Neoteleostei</taxon>
        <taxon>Acanthomorphata</taxon>
        <taxon>Ovalentaria</taxon>
        <taxon>Atherinomorphae</taxon>
        <taxon>Beloniformes</taxon>
        <taxon>Adrianichthyidae</taxon>
        <taxon>Oryziinae</taxon>
        <taxon>Oryzias</taxon>
    </lineage>
</organism>
<dbReference type="AlphaFoldDB" id="A0A3B3DI39"/>
<dbReference type="OMA" id="FCGSKAF"/>
<dbReference type="InterPro" id="IPR009448">
    <property type="entry name" value="UDP-g_GGtrans"/>
</dbReference>
<reference evidence="2" key="1">
    <citation type="submission" date="2025-08" db="UniProtKB">
        <authorList>
            <consortium name="Ensembl"/>
        </authorList>
    </citation>
    <scope>IDENTIFICATION</scope>
</reference>